<dbReference type="RefSeq" id="XP_011496220.1">
    <property type="nucleotide sequence ID" value="XM_011497918.1"/>
</dbReference>
<proteinExistence type="predicted"/>
<dbReference type="SUPFAM" id="SSF48452">
    <property type="entry name" value="TPR-like"/>
    <property type="match status" value="1"/>
</dbReference>
<keyword evidence="1" id="KW-0802">TPR repeat</keyword>
<keyword evidence="4" id="KW-1185">Reference proteome</keyword>
<dbReference type="InterPro" id="IPR011990">
    <property type="entry name" value="TPR-like_helical_dom_sf"/>
</dbReference>
<feature type="repeat" description="TPR" evidence="1">
    <location>
        <begin position="220"/>
        <end position="253"/>
    </location>
</feature>
<evidence type="ECO:0000256" key="1">
    <source>
        <dbReference type="PROSITE-ProRule" id="PRU00339"/>
    </source>
</evidence>
<dbReference type="PROSITE" id="PS50005">
    <property type="entry name" value="TPR"/>
    <property type="match status" value="1"/>
</dbReference>
<dbReference type="InterPro" id="IPR050754">
    <property type="entry name" value="FKBP4/5/8-like"/>
</dbReference>
<sequence>MNSWESLDKMVKKEIIRKEFSKKPTELSICKIHVKILEALNFSIKQIKQDLYSEIIDEDSKKSIVIGAACSRVDKYIERAVQTMSLYEQSIITIKIPLDDKGINYDLLSLEVMLKEVEFYKPIWQWSLDEKYNVALKYKDNGVELFKAKRHMDAYYRFSKACKILITLEPLDFNAPILKDVWNLRHILYNNMAECHLIRKNYGHVLTLCSKILNKENHNVKALYRRGVAYGNLKDYENAVNDLKNAIFFDPKNAKAQEQFNIYNELWKVSVQRYQDIVRKMFKTK</sequence>
<dbReference type="GeneID" id="105360902"/>
<dbReference type="AlphaFoldDB" id="A0AAJ6YDT6"/>
<feature type="domain" description="Bride of doubletime-like TPR" evidence="3">
    <location>
        <begin position="129"/>
        <end position="206"/>
    </location>
</feature>
<evidence type="ECO:0000259" key="3">
    <source>
        <dbReference type="Pfam" id="PF21603"/>
    </source>
</evidence>
<gene>
    <name evidence="5" type="primary">LOC105360902</name>
</gene>
<dbReference type="Gene3D" id="1.25.40.10">
    <property type="entry name" value="Tetratricopeptide repeat domain"/>
    <property type="match status" value="1"/>
</dbReference>
<accession>A0AAJ6YDT6</accession>
<dbReference type="KEGG" id="csol:105360902"/>
<dbReference type="Gene3D" id="2.40.30.320">
    <property type="match status" value="1"/>
</dbReference>
<protein>
    <submittedName>
        <fullName evidence="5">FK506-binding protein-like</fullName>
    </submittedName>
</protein>
<evidence type="ECO:0000259" key="2">
    <source>
        <dbReference type="Pfam" id="PF18023"/>
    </source>
</evidence>
<reference evidence="5" key="1">
    <citation type="submission" date="2025-08" db="UniProtKB">
        <authorList>
            <consortium name="RefSeq"/>
        </authorList>
    </citation>
    <scope>IDENTIFICATION</scope>
</reference>
<dbReference type="Pfam" id="PF21603">
    <property type="entry name" value="Bdbt-like_TPR"/>
    <property type="match status" value="1"/>
</dbReference>
<dbReference type="Pfam" id="PF00515">
    <property type="entry name" value="TPR_1"/>
    <property type="match status" value="1"/>
</dbReference>
<dbReference type="InterPro" id="IPR040478">
    <property type="entry name" value="FKBP_N_2"/>
</dbReference>
<dbReference type="InterPro" id="IPR048919">
    <property type="entry name" value="Bdbt-like_TPR"/>
</dbReference>
<feature type="domain" description="BDBT FKBP like N-terminal" evidence="2">
    <location>
        <begin position="4"/>
        <end position="118"/>
    </location>
</feature>
<dbReference type="PANTHER" id="PTHR46512:SF10">
    <property type="entry name" value="FK506-BINDING PROTEIN-LIKE"/>
    <property type="match status" value="1"/>
</dbReference>
<evidence type="ECO:0000313" key="4">
    <source>
        <dbReference type="Proteomes" id="UP000695007"/>
    </source>
</evidence>
<dbReference type="InterPro" id="IPR019734">
    <property type="entry name" value="TPR_rpt"/>
</dbReference>
<dbReference type="PANTHER" id="PTHR46512">
    <property type="entry name" value="PEPTIDYLPROLYL ISOMERASE"/>
    <property type="match status" value="1"/>
</dbReference>
<dbReference type="CTD" id="42503"/>
<dbReference type="Pfam" id="PF18023">
    <property type="entry name" value="FKBP_N_2"/>
    <property type="match status" value="1"/>
</dbReference>
<name>A0AAJ6YDT6_9HYME</name>
<organism evidence="4 5">
    <name type="scientific">Ceratosolen solmsi marchali</name>
    <dbReference type="NCBI Taxonomy" id="326594"/>
    <lineage>
        <taxon>Eukaryota</taxon>
        <taxon>Metazoa</taxon>
        <taxon>Ecdysozoa</taxon>
        <taxon>Arthropoda</taxon>
        <taxon>Hexapoda</taxon>
        <taxon>Insecta</taxon>
        <taxon>Pterygota</taxon>
        <taxon>Neoptera</taxon>
        <taxon>Endopterygota</taxon>
        <taxon>Hymenoptera</taxon>
        <taxon>Apocrita</taxon>
        <taxon>Proctotrupomorpha</taxon>
        <taxon>Chalcidoidea</taxon>
        <taxon>Agaonidae</taxon>
        <taxon>Agaoninae</taxon>
        <taxon>Ceratosolen</taxon>
    </lineage>
</organism>
<dbReference type="SMART" id="SM00028">
    <property type="entry name" value="TPR"/>
    <property type="match status" value="2"/>
</dbReference>
<dbReference type="Proteomes" id="UP000695007">
    <property type="component" value="Unplaced"/>
</dbReference>
<evidence type="ECO:0000313" key="5">
    <source>
        <dbReference type="RefSeq" id="XP_011496220.1"/>
    </source>
</evidence>